<evidence type="ECO:0000313" key="1">
    <source>
        <dbReference type="EMBL" id="CAG8532511.1"/>
    </source>
</evidence>
<gene>
    <name evidence="1" type="ORF">DERYTH_LOCUS4414</name>
</gene>
<organism evidence="1 2">
    <name type="scientific">Dentiscutata erythropus</name>
    <dbReference type="NCBI Taxonomy" id="1348616"/>
    <lineage>
        <taxon>Eukaryota</taxon>
        <taxon>Fungi</taxon>
        <taxon>Fungi incertae sedis</taxon>
        <taxon>Mucoromycota</taxon>
        <taxon>Glomeromycotina</taxon>
        <taxon>Glomeromycetes</taxon>
        <taxon>Diversisporales</taxon>
        <taxon>Gigasporaceae</taxon>
        <taxon>Dentiscutata</taxon>
    </lineage>
</organism>
<dbReference type="AlphaFoldDB" id="A0A9N9FFL9"/>
<dbReference type="Proteomes" id="UP000789405">
    <property type="component" value="Unassembled WGS sequence"/>
</dbReference>
<proteinExistence type="predicted"/>
<reference evidence="1" key="1">
    <citation type="submission" date="2021-06" db="EMBL/GenBank/DDBJ databases">
        <authorList>
            <person name="Kallberg Y."/>
            <person name="Tangrot J."/>
            <person name="Rosling A."/>
        </authorList>
    </citation>
    <scope>NUCLEOTIDE SEQUENCE</scope>
    <source>
        <strain evidence="1">MA453B</strain>
    </source>
</reference>
<evidence type="ECO:0000313" key="2">
    <source>
        <dbReference type="Proteomes" id="UP000789405"/>
    </source>
</evidence>
<name>A0A9N9FFL9_9GLOM</name>
<sequence>MSNKEGFPNNSSKKCFVKDANLHWAYAKFETINNLSVKILKIKTELLILYLLLKTQTYFGLY</sequence>
<dbReference type="EMBL" id="CAJVPY010001690">
    <property type="protein sequence ID" value="CAG8532511.1"/>
    <property type="molecule type" value="Genomic_DNA"/>
</dbReference>
<keyword evidence="2" id="KW-1185">Reference proteome</keyword>
<accession>A0A9N9FFL9</accession>
<comment type="caution">
    <text evidence="1">The sequence shown here is derived from an EMBL/GenBank/DDBJ whole genome shotgun (WGS) entry which is preliminary data.</text>
</comment>
<protein>
    <submittedName>
        <fullName evidence="1">13716_t:CDS:1</fullName>
    </submittedName>
</protein>